<evidence type="ECO:0000256" key="1">
    <source>
        <dbReference type="SAM" id="MobiDB-lite"/>
    </source>
</evidence>
<dbReference type="EMBL" id="LR746496">
    <property type="protein sequence ID" value="CAA7599476.1"/>
    <property type="molecule type" value="Genomic_DNA"/>
</dbReference>
<keyword evidence="4" id="KW-1185">Reference proteome</keyword>
<dbReference type="Proteomes" id="UP000836597">
    <property type="component" value="Chromosome"/>
</dbReference>
<feature type="compositionally biased region" description="Low complexity" evidence="1">
    <location>
        <begin position="33"/>
        <end position="49"/>
    </location>
</feature>
<organism evidence="2">
    <name type="scientific">Acididesulfobacillus acetoxydans</name>
    <dbReference type="NCBI Taxonomy" id="1561005"/>
    <lineage>
        <taxon>Bacteria</taxon>
        <taxon>Bacillati</taxon>
        <taxon>Bacillota</taxon>
        <taxon>Clostridia</taxon>
        <taxon>Eubacteriales</taxon>
        <taxon>Peptococcaceae</taxon>
        <taxon>Acididesulfobacillus</taxon>
    </lineage>
</organism>
<dbReference type="Proteomes" id="UP001071230">
    <property type="component" value="Unassembled WGS sequence"/>
</dbReference>
<protein>
    <submittedName>
        <fullName evidence="2">Uncharacterized protein</fullName>
    </submittedName>
</protein>
<evidence type="ECO:0000313" key="4">
    <source>
        <dbReference type="Proteomes" id="UP001071230"/>
    </source>
</evidence>
<dbReference type="EMBL" id="CDGJ01000033">
    <property type="protein sequence ID" value="CEJ06719.1"/>
    <property type="molecule type" value="Genomic_DNA"/>
</dbReference>
<sequence>MTKRMAMNKRMTEYVNEQVNEKNTLSPPGWGETGNAGSRTAGAGSRASGQMAAQVRAGRRQRELDTNGPETGELDTSVRRRRMKGEVKWL</sequence>
<evidence type="ECO:0000313" key="3">
    <source>
        <dbReference type="EMBL" id="CEJ06719.1"/>
    </source>
</evidence>
<gene>
    <name evidence="2" type="ORF">DEACI_0099</name>
    <name evidence="3" type="ORF">DEACI_1169</name>
</gene>
<accession>A0A8S0XA33</accession>
<reference evidence="3" key="1">
    <citation type="submission" date="2014-11" db="EMBL/GenBank/DDBJ databases">
        <authorList>
            <person name="Hornung B.V."/>
        </authorList>
    </citation>
    <scope>NUCLEOTIDE SEQUENCE</scope>
    <source>
        <strain evidence="3">INE</strain>
    </source>
</reference>
<reference evidence="2" key="2">
    <citation type="submission" date="2020-01" db="EMBL/GenBank/DDBJ databases">
        <authorList>
            <person name="Hornung B."/>
        </authorList>
    </citation>
    <scope>NUCLEOTIDE SEQUENCE</scope>
    <source>
        <strain evidence="2">PacBioINE</strain>
    </source>
</reference>
<name>A0A8S0XA33_9FIRM</name>
<evidence type="ECO:0000313" key="2">
    <source>
        <dbReference type="EMBL" id="CAA7599476.1"/>
    </source>
</evidence>
<feature type="region of interest" description="Disordered" evidence="1">
    <location>
        <begin position="18"/>
        <end position="90"/>
    </location>
</feature>
<dbReference type="KEGG" id="aacx:DEACI_0099"/>
<dbReference type="AlphaFoldDB" id="A0A8S0XA33"/>
<proteinExistence type="predicted"/>